<gene>
    <name evidence="1" type="ORF">OBBRIDRAFT_845992</name>
</gene>
<accession>A0A8E2DIM9</accession>
<keyword evidence="2" id="KW-1185">Reference proteome</keyword>
<reference evidence="1 2" key="1">
    <citation type="submission" date="2016-07" db="EMBL/GenBank/DDBJ databases">
        <title>Draft genome of the white-rot fungus Obba rivulosa 3A-2.</title>
        <authorList>
            <consortium name="DOE Joint Genome Institute"/>
            <person name="Miettinen O."/>
            <person name="Riley R."/>
            <person name="Acob R."/>
            <person name="Barry K."/>
            <person name="Cullen D."/>
            <person name="De Vries R."/>
            <person name="Hainaut M."/>
            <person name="Hatakka A."/>
            <person name="Henrissat B."/>
            <person name="Hilden K."/>
            <person name="Kuo R."/>
            <person name="Labutti K."/>
            <person name="Lipzen A."/>
            <person name="Makela M.R."/>
            <person name="Sandor L."/>
            <person name="Spatafora J.W."/>
            <person name="Grigoriev I.V."/>
            <person name="Hibbett D.S."/>
        </authorList>
    </citation>
    <scope>NUCLEOTIDE SEQUENCE [LARGE SCALE GENOMIC DNA]</scope>
    <source>
        <strain evidence="1 2">3A-2</strain>
    </source>
</reference>
<protein>
    <submittedName>
        <fullName evidence="1">Uncharacterized protein</fullName>
    </submittedName>
</protein>
<evidence type="ECO:0000313" key="2">
    <source>
        <dbReference type="Proteomes" id="UP000250043"/>
    </source>
</evidence>
<dbReference type="AlphaFoldDB" id="A0A8E2DIM9"/>
<evidence type="ECO:0000313" key="1">
    <source>
        <dbReference type="EMBL" id="OCH88407.1"/>
    </source>
</evidence>
<proteinExistence type="predicted"/>
<name>A0A8E2DIM9_9APHY</name>
<sequence>MDAFSVMYEMRVEELPESIRPSSNQSYIKAMETSAIDVIPETMVEPIALEPLPPIMRWGYAIKASELMDIAVEGGYDEPTFRDSGGSIGGRVAALAHISKTIGDDVDLSLVHCEGDLTLLICICTNRDLRKGARRISKKLKEFLNWTPGCLRPIGL</sequence>
<organism evidence="1 2">
    <name type="scientific">Obba rivulosa</name>
    <dbReference type="NCBI Taxonomy" id="1052685"/>
    <lineage>
        <taxon>Eukaryota</taxon>
        <taxon>Fungi</taxon>
        <taxon>Dikarya</taxon>
        <taxon>Basidiomycota</taxon>
        <taxon>Agaricomycotina</taxon>
        <taxon>Agaricomycetes</taxon>
        <taxon>Polyporales</taxon>
        <taxon>Gelatoporiaceae</taxon>
        <taxon>Obba</taxon>
    </lineage>
</organism>
<dbReference type="EMBL" id="KV722454">
    <property type="protein sequence ID" value="OCH88407.1"/>
    <property type="molecule type" value="Genomic_DNA"/>
</dbReference>
<dbReference type="Proteomes" id="UP000250043">
    <property type="component" value="Unassembled WGS sequence"/>
</dbReference>